<organism evidence="2 3">
    <name type="scientific">Lithospermum erythrorhizon</name>
    <name type="common">Purple gromwell</name>
    <name type="synonym">Lithospermum officinale var. erythrorhizon</name>
    <dbReference type="NCBI Taxonomy" id="34254"/>
    <lineage>
        <taxon>Eukaryota</taxon>
        <taxon>Viridiplantae</taxon>
        <taxon>Streptophyta</taxon>
        <taxon>Embryophyta</taxon>
        <taxon>Tracheophyta</taxon>
        <taxon>Spermatophyta</taxon>
        <taxon>Magnoliopsida</taxon>
        <taxon>eudicotyledons</taxon>
        <taxon>Gunneridae</taxon>
        <taxon>Pentapetalae</taxon>
        <taxon>asterids</taxon>
        <taxon>lamiids</taxon>
        <taxon>Boraginales</taxon>
        <taxon>Boraginaceae</taxon>
        <taxon>Boraginoideae</taxon>
        <taxon>Lithospermeae</taxon>
        <taxon>Lithospermum</taxon>
    </lineage>
</organism>
<feature type="region of interest" description="Disordered" evidence="1">
    <location>
        <begin position="1"/>
        <end position="34"/>
    </location>
</feature>
<gene>
    <name evidence="2" type="ORF">LIER_34431</name>
</gene>
<dbReference type="Proteomes" id="UP001454036">
    <property type="component" value="Unassembled WGS sequence"/>
</dbReference>
<name>A0AAV3RZM8_LITER</name>
<dbReference type="AlphaFoldDB" id="A0AAV3RZM8"/>
<dbReference type="EMBL" id="BAABME010014398">
    <property type="protein sequence ID" value="GAA0187143.1"/>
    <property type="molecule type" value="Genomic_DNA"/>
</dbReference>
<evidence type="ECO:0000313" key="2">
    <source>
        <dbReference type="EMBL" id="GAA0187143.1"/>
    </source>
</evidence>
<reference evidence="2 3" key="1">
    <citation type="submission" date="2024-01" db="EMBL/GenBank/DDBJ databases">
        <title>The complete chloroplast genome sequence of Lithospermum erythrorhizon: insights into the phylogenetic relationship among Boraginaceae species and the maternal lineages of purple gromwells.</title>
        <authorList>
            <person name="Okada T."/>
            <person name="Watanabe K."/>
        </authorList>
    </citation>
    <scope>NUCLEOTIDE SEQUENCE [LARGE SCALE GENOMIC DNA]</scope>
</reference>
<feature type="compositionally biased region" description="Polar residues" evidence="1">
    <location>
        <begin position="1"/>
        <end position="19"/>
    </location>
</feature>
<sequence>MSEASSASAQPCWSNIVKQQQRHPPPNHDLPIGASEEGLWLGSYKSTKGITGEALFADASAICQEGNENFDGVGGCGDGGSRLG</sequence>
<accession>A0AAV3RZM8</accession>
<evidence type="ECO:0000313" key="3">
    <source>
        <dbReference type="Proteomes" id="UP001454036"/>
    </source>
</evidence>
<proteinExistence type="predicted"/>
<evidence type="ECO:0000256" key="1">
    <source>
        <dbReference type="SAM" id="MobiDB-lite"/>
    </source>
</evidence>
<protein>
    <submittedName>
        <fullName evidence="2">Uncharacterized protein</fullName>
    </submittedName>
</protein>
<keyword evidence="3" id="KW-1185">Reference proteome</keyword>
<comment type="caution">
    <text evidence="2">The sequence shown here is derived from an EMBL/GenBank/DDBJ whole genome shotgun (WGS) entry which is preliminary data.</text>
</comment>